<gene>
    <name evidence="1" type="ORF">D1012_22230</name>
</gene>
<dbReference type="EMBL" id="QWEY01000089">
    <property type="protein sequence ID" value="RGP35041.1"/>
    <property type="molecule type" value="Genomic_DNA"/>
</dbReference>
<accession>A0A411YW11</accession>
<reference evidence="1 2" key="1">
    <citation type="submission" date="2018-08" db="EMBL/GenBank/DDBJ databases">
        <title>Flavobacterium tibetense sp. nov., isolated from a wetland YonghuCo on Tibetan Plateau.</title>
        <authorList>
            <person name="Phurbu D."/>
            <person name="Lu H."/>
            <person name="Xing P."/>
        </authorList>
    </citation>
    <scope>NUCLEOTIDE SEQUENCE [LARGE SCALE GENOMIC DNA]</scope>
    <source>
        <strain evidence="1 2">DJC</strain>
    </source>
</reference>
<keyword evidence="1" id="KW-0489">Methyltransferase</keyword>
<dbReference type="GO" id="GO:0008168">
    <property type="term" value="F:methyltransferase activity"/>
    <property type="evidence" value="ECO:0007669"/>
    <property type="project" value="UniProtKB-KW"/>
</dbReference>
<dbReference type="AlphaFoldDB" id="A0A411YW11"/>
<dbReference type="GO" id="GO:0032259">
    <property type="term" value="P:methylation"/>
    <property type="evidence" value="ECO:0007669"/>
    <property type="project" value="UniProtKB-KW"/>
</dbReference>
<evidence type="ECO:0000313" key="2">
    <source>
        <dbReference type="Proteomes" id="UP000284547"/>
    </source>
</evidence>
<name>A0A411YW11_9RHOB</name>
<dbReference type="Gene3D" id="1.10.8.590">
    <property type="match status" value="1"/>
</dbReference>
<keyword evidence="1" id="KW-0808">Transferase</keyword>
<protein>
    <submittedName>
        <fullName evidence="1">RNA methyltransferase</fullName>
    </submittedName>
</protein>
<comment type="caution">
    <text evidence="1">The sequence shown here is derived from an EMBL/GenBank/DDBJ whole genome shotgun (WGS) entry which is preliminary data.</text>
</comment>
<sequence>AAPKSAPPATAAQMEYFFGHLFQTLTDIVFHKCRPPVTIEQRLRKLFQHASLDQREVRILRGIFDDAQRMARMVKSRD</sequence>
<dbReference type="Proteomes" id="UP000284547">
    <property type="component" value="Unassembled WGS sequence"/>
</dbReference>
<evidence type="ECO:0000313" key="1">
    <source>
        <dbReference type="EMBL" id="RGP35041.1"/>
    </source>
</evidence>
<organism evidence="1 2">
    <name type="scientific">Pseudotabrizicola alkalilacus</name>
    <dbReference type="NCBI Taxonomy" id="2305252"/>
    <lineage>
        <taxon>Bacteria</taxon>
        <taxon>Pseudomonadati</taxon>
        <taxon>Pseudomonadota</taxon>
        <taxon>Alphaproteobacteria</taxon>
        <taxon>Rhodobacterales</taxon>
        <taxon>Paracoccaceae</taxon>
        <taxon>Pseudotabrizicola</taxon>
    </lineage>
</organism>
<proteinExistence type="predicted"/>
<keyword evidence="2" id="KW-1185">Reference proteome</keyword>
<feature type="non-terminal residue" evidence="1">
    <location>
        <position position="1"/>
    </location>
</feature>